<accession>A0A2M4D8G2</accession>
<evidence type="ECO:0000313" key="1">
    <source>
        <dbReference type="EMBL" id="MBW73839.1"/>
    </source>
</evidence>
<proteinExistence type="predicted"/>
<protein>
    <submittedName>
        <fullName evidence="1">Uncharacterized protein</fullName>
    </submittedName>
</protein>
<sequence>MKICFLIMYLHRQLTVQMGVQLVFFLCMHRFLGTAMAFKFIVLHTALSITAADRAKNAIFGCTVYVKYFFLIISTHCEKIILLKYGFMKPSYCRLKNAIFVRYIWIKPCMDVLLPNSI</sequence>
<reference evidence="1" key="1">
    <citation type="submission" date="2018-01" db="EMBL/GenBank/DDBJ databases">
        <title>An insight into the sialome of Amazonian anophelines.</title>
        <authorList>
            <person name="Ribeiro J.M."/>
            <person name="Scarpassa V."/>
            <person name="Calvo E."/>
        </authorList>
    </citation>
    <scope>NUCLEOTIDE SEQUENCE</scope>
</reference>
<name>A0A2M4D8G2_ANODA</name>
<dbReference type="EMBL" id="GGFL01009661">
    <property type="protein sequence ID" value="MBW73839.1"/>
    <property type="molecule type" value="Transcribed_RNA"/>
</dbReference>
<organism evidence="1">
    <name type="scientific">Anopheles darlingi</name>
    <name type="common">Mosquito</name>
    <dbReference type="NCBI Taxonomy" id="43151"/>
    <lineage>
        <taxon>Eukaryota</taxon>
        <taxon>Metazoa</taxon>
        <taxon>Ecdysozoa</taxon>
        <taxon>Arthropoda</taxon>
        <taxon>Hexapoda</taxon>
        <taxon>Insecta</taxon>
        <taxon>Pterygota</taxon>
        <taxon>Neoptera</taxon>
        <taxon>Endopterygota</taxon>
        <taxon>Diptera</taxon>
        <taxon>Nematocera</taxon>
        <taxon>Culicoidea</taxon>
        <taxon>Culicidae</taxon>
        <taxon>Anophelinae</taxon>
        <taxon>Anopheles</taxon>
    </lineage>
</organism>
<dbReference type="AlphaFoldDB" id="A0A2M4D8G2"/>